<dbReference type="PANTHER" id="PTHR23117:SF13">
    <property type="entry name" value="GUANYLATE KINASE"/>
    <property type="match status" value="1"/>
</dbReference>
<dbReference type="Proteomes" id="UP000191980">
    <property type="component" value="Unassembled WGS sequence"/>
</dbReference>
<dbReference type="FunFam" id="3.30.63.10:FF:000005">
    <property type="entry name" value="Guanylate kinase"/>
    <property type="match status" value="1"/>
</dbReference>
<evidence type="ECO:0000256" key="9">
    <source>
        <dbReference type="ARBA" id="ARBA00022777"/>
    </source>
</evidence>
<proteinExistence type="inferred from homology"/>
<dbReference type="InterPro" id="IPR027417">
    <property type="entry name" value="P-loop_NTPase"/>
</dbReference>
<keyword evidence="16" id="KW-1185">Reference proteome</keyword>
<evidence type="ECO:0000256" key="6">
    <source>
        <dbReference type="ARBA" id="ARBA00022490"/>
    </source>
</evidence>
<protein>
    <recommendedName>
        <fullName evidence="5 13">Guanylate kinase</fullName>
        <ecNumber evidence="4 13">2.7.4.8</ecNumber>
    </recommendedName>
    <alternativeName>
        <fullName evidence="11 13">GMP kinase</fullName>
    </alternativeName>
</protein>
<evidence type="ECO:0000256" key="10">
    <source>
        <dbReference type="ARBA" id="ARBA00022840"/>
    </source>
</evidence>
<evidence type="ECO:0000256" key="5">
    <source>
        <dbReference type="ARBA" id="ARBA00016296"/>
    </source>
</evidence>
<evidence type="ECO:0000313" key="15">
    <source>
        <dbReference type="EMBL" id="OQK16730.1"/>
    </source>
</evidence>
<keyword evidence="8 13" id="KW-0547">Nucleotide-binding</keyword>
<dbReference type="InterPro" id="IPR020590">
    <property type="entry name" value="Guanylate_kinase_CS"/>
</dbReference>
<reference evidence="15 16" key="1">
    <citation type="submission" date="2015-12" db="EMBL/GenBank/DDBJ databases">
        <authorList>
            <person name="Shamseldin A."/>
            <person name="Moawad H."/>
            <person name="Abd El-Rahim W.M."/>
            <person name="Sadowsky M.J."/>
        </authorList>
    </citation>
    <scope>NUCLEOTIDE SEQUENCE [LARGE SCALE GENOMIC DNA]</scope>
    <source>
        <strain evidence="15 16">WF1</strain>
    </source>
</reference>
<dbReference type="EC" id="2.7.4.8" evidence="4 13"/>
<evidence type="ECO:0000256" key="13">
    <source>
        <dbReference type="HAMAP-Rule" id="MF_00328"/>
    </source>
</evidence>
<dbReference type="OrthoDB" id="9808150at2"/>
<evidence type="ECO:0000313" key="16">
    <source>
        <dbReference type="Proteomes" id="UP000191980"/>
    </source>
</evidence>
<evidence type="ECO:0000256" key="8">
    <source>
        <dbReference type="ARBA" id="ARBA00022741"/>
    </source>
</evidence>
<organism evidence="15 16">
    <name type="scientific">Methyloprofundus sedimenti</name>
    <dbReference type="NCBI Taxonomy" id="1420851"/>
    <lineage>
        <taxon>Bacteria</taxon>
        <taxon>Pseudomonadati</taxon>
        <taxon>Pseudomonadota</taxon>
        <taxon>Gammaproteobacteria</taxon>
        <taxon>Methylococcales</taxon>
        <taxon>Methylococcaceae</taxon>
        <taxon>Methyloprofundus</taxon>
    </lineage>
</organism>
<dbReference type="SMART" id="SM00072">
    <property type="entry name" value="GuKc"/>
    <property type="match status" value="1"/>
</dbReference>
<comment type="function">
    <text evidence="1 13">Essential for recycling GMP and indirectly, cGMP.</text>
</comment>
<name>A0A1V8M585_9GAMM</name>
<dbReference type="Gene3D" id="3.40.50.300">
    <property type="entry name" value="P-loop containing nucleotide triphosphate hydrolases"/>
    <property type="match status" value="1"/>
</dbReference>
<dbReference type="Gene3D" id="3.30.63.10">
    <property type="entry name" value="Guanylate Kinase phosphate binding domain"/>
    <property type="match status" value="1"/>
</dbReference>
<dbReference type="GO" id="GO:0005524">
    <property type="term" value="F:ATP binding"/>
    <property type="evidence" value="ECO:0007669"/>
    <property type="project" value="UniProtKB-UniRule"/>
</dbReference>
<dbReference type="InterPro" id="IPR008145">
    <property type="entry name" value="GK/Ca_channel_bsu"/>
</dbReference>
<evidence type="ECO:0000256" key="3">
    <source>
        <dbReference type="ARBA" id="ARBA00005790"/>
    </source>
</evidence>
<evidence type="ECO:0000256" key="11">
    <source>
        <dbReference type="ARBA" id="ARBA00030128"/>
    </source>
</evidence>
<dbReference type="GO" id="GO:0004385">
    <property type="term" value="F:GMP kinase activity"/>
    <property type="evidence" value="ECO:0007669"/>
    <property type="project" value="UniProtKB-UniRule"/>
</dbReference>
<dbReference type="PROSITE" id="PS00856">
    <property type="entry name" value="GUANYLATE_KINASE_1"/>
    <property type="match status" value="1"/>
</dbReference>
<dbReference type="FunFam" id="3.40.50.300:FF:000084">
    <property type="entry name" value="Guanylate kinase"/>
    <property type="match status" value="1"/>
</dbReference>
<dbReference type="SUPFAM" id="SSF52540">
    <property type="entry name" value="P-loop containing nucleoside triphosphate hydrolases"/>
    <property type="match status" value="1"/>
</dbReference>
<dbReference type="PANTHER" id="PTHR23117">
    <property type="entry name" value="GUANYLATE KINASE-RELATED"/>
    <property type="match status" value="1"/>
</dbReference>
<dbReference type="AlphaFoldDB" id="A0A1V8M585"/>
<dbReference type="HAMAP" id="MF_00328">
    <property type="entry name" value="Guanylate_kinase"/>
    <property type="match status" value="1"/>
</dbReference>
<sequence>MNKGKLFIISAPSGAGKTSLIKKLIPHMDKLIVSVSHTTRARRPGEIDAIDYFFTSVDTFKKMIHQQAFLEYAQVFDNFYGTAQSSVEQSLNSGKDVILEIDWQGAEQIRRILPDSISIFILPPSTEVLRRRLKERGQDGEAVIDRRMQDAVNEMSHYAEYDYLIVNDDFNTALTELKSIILANRLNIQRQQEKLKVLLVDLLV</sequence>
<dbReference type="NCBIfam" id="TIGR03263">
    <property type="entry name" value="guanyl_kin"/>
    <property type="match status" value="1"/>
</dbReference>
<keyword evidence="6 13" id="KW-0963">Cytoplasm</keyword>
<feature type="binding site" evidence="13">
    <location>
        <begin position="11"/>
        <end position="18"/>
    </location>
    <ligand>
        <name>ATP</name>
        <dbReference type="ChEBI" id="CHEBI:30616"/>
    </ligand>
</feature>
<feature type="domain" description="Guanylate kinase-like" evidence="14">
    <location>
        <begin position="4"/>
        <end position="182"/>
    </location>
</feature>
<keyword evidence="9 13" id="KW-0418">Kinase</keyword>
<dbReference type="CDD" id="cd00071">
    <property type="entry name" value="GMPK"/>
    <property type="match status" value="1"/>
</dbReference>
<evidence type="ECO:0000256" key="1">
    <source>
        <dbReference type="ARBA" id="ARBA00003531"/>
    </source>
</evidence>
<dbReference type="InterPro" id="IPR017665">
    <property type="entry name" value="Guanylate_kinase"/>
</dbReference>
<evidence type="ECO:0000256" key="7">
    <source>
        <dbReference type="ARBA" id="ARBA00022679"/>
    </source>
</evidence>
<dbReference type="RefSeq" id="WP_080521353.1">
    <property type="nucleotide sequence ID" value="NZ_LPUF01000001.1"/>
</dbReference>
<gene>
    <name evidence="13" type="primary">gmk</name>
    <name evidence="15" type="ORF">AU255_02145</name>
</gene>
<dbReference type="EMBL" id="LPUF01000001">
    <property type="protein sequence ID" value="OQK16730.1"/>
    <property type="molecule type" value="Genomic_DNA"/>
</dbReference>
<evidence type="ECO:0000256" key="2">
    <source>
        <dbReference type="ARBA" id="ARBA00004496"/>
    </source>
</evidence>
<dbReference type="PROSITE" id="PS50052">
    <property type="entry name" value="GUANYLATE_KINASE_2"/>
    <property type="match status" value="1"/>
</dbReference>
<comment type="catalytic activity">
    <reaction evidence="12 13">
        <text>GMP + ATP = GDP + ADP</text>
        <dbReference type="Rhea" id="RHEA:20780"/>
        <dbReference type="ChEBI" id="CHEBI:30616"/>
        <dbReference type="ChEBI" id="CHEBI:58115"/>
        <dbReference type="ChEBI" id="CHEBI:58189"/>
        <dbReference type="ChEBI" id="CHEBI:456216"/>
        <dbReference type="EC" id="2.7.4.8"/>
    </reaction>
</comment>
<dbReference type="Pfam" id="PF00625">
    <property type="entry name" value="Guanylate_kin"/>
    <property type="match status" value="1"/>
</dbReference>
<evidence type="ECO:0000259" key="14">
    <source>
        <dbReference type="PROSITE" id="PS50052"/>
    </source>
</evidence>
<keyword evidence="10 13" id="KW-0067">ATP-binding</keyword>
<comment type="subcellular location">
    <subcellularLocation>
        <location evidence="2 13">Cytoplasm</location>
    </subcellularLocation>
</comment>
<accession>A0A1V8M585</accession>
<evidence type="ECO:0000256" key="12">
    <source>
        <dbReference type="ARBA" id="ARBA00048594"/>
    </source>
</evidence>
<comment type="caution">
    <text evidence="15">The sequence shown here is derived from an EMBL/GenBank/DDBJ whole genome shotgun (WGS) entry which is preliminary data.</text>
</comment>
<dbReference type="STRING" id="1420851.AU255_02145"/>
<evidence type="ECO:0000256" key="4">
    <source>
        <dbReference type="ARBA" id="ARBA00012961"/>
    </source>
</evidence>
<keyword evidence="7 13" id="KW-0808">Transferase</keyword>
<dbReference type="InterPro" id="IPR008144">
    <property type="entry name" value="Guanylate_kin-like_dom"/>
</dbReference>
<dbReference type="GO" id="GO:0005829">
    <property type="term" value="C:cytosol"/>
    <property type="evidence" value="ECO:0007669"/>
    <property type="project" value="TreeGrafter"/>
</dbReference>
<comment type="similarity">
    <text evidence="3 13">Belongs to the guanylate kinase family.</text>
</comment>